<dbReference type="InterPro" id="IPR035513">
    <property type="entry name" value="Invertase/methylesterase_inhib"/>
</dbReference>
<dbReference type="NCBIfam" id="TIGR01614">
    <property type="entry name" value="PME_inhib"/>
    <property type="match status" value="1"/>
</dbReference>
<evidence type="ECO:0000313" key="7">
    <source>
        <dbReference type="Proteomes" id="UP000233837"/>
    </source>
</evidence>
<dbReference type="EMBL" id="KZ504112">
    <property type="protein sequence ID" value="PKU59427.1"/>
    <property type="molecule type" value="Genomic_DNA"/>
</dbReference>
<keyword evidence="2" id="KW-1015">Disulfide bond</keyword>
<dbReference type="SMART" id="SM00856">
    <property type="entry name" value="PMEI"/>
    <property type="match status" value="1"/>
</dbReference>
<dbReference type="CDD" id="cd15795">
    <property type="entry name" value="PMEI-Pla_a_1_like"/>
    <property type="match status" value="1"/>
</dbReference>
<feature type="domain" description="Pectinesterase inhibitor" evidence="5">
    <location>
        <begin position="20"/>
        <end position="170"/>
    </location>
</feature>
<dbReference type="OrthoDB" id="1872906at2759"/>
<feature type="signal peptide" evidence="4">
    <location>
        <begin position="1"/>
        <end position="23"/>
    </location>
</feature>
<dbReference type="PANTHER" id="PTHR35357">
    <property type="entry name" value="OS02G0537100 PROTEIN"/>
    <property type="match status" value="1"/>
</dbReference>
<proteinExistence type="inferred from homology"/>
<feature type="chain" id="PRO_5014120992" evidence="4">
    <location>
        <begin position="24"/>
        <end position="174"/>
    </location>
</feature>
<evidence type="ECO:0000259" key="5">
    <source>
        <dbReference type="SMART" id="SM00856"/>
    </source>
</evidence>
<evidence type="ECO:0000256" key="3">
    <source>
        <dbReference type="ARBA" id="ARBA00038471"/>
    </source>
</evidence>
<organism evidence="6 7">
    <name type="scientific">Dendrobium catenatum</name>
    <dbReference type="NCBI Taxonomy" id="906689"/>
    <lineage>
        <taxon>Eukaryota</taxon>
        <taxon>Viridiplantae</taxon>
        <taxon>Streptophyta</taxon>
        <taxon>Embryophyta</taxon>
        <taxon>Tracheophyta</taxon>
        <taxon>Spermatophyta</taxon>
        <taxon>Magnoliopsida</taxon>
        <taxon>Liliopsida</taxon>
        <taxon>Asparagales</taxon>
        <taxon>Orchidaceae</taxon>
        <taxon>Epidendroideae</taxon>
        <taxon>Malaxideae</taxon>
        <taxon>Dendrobiinae</taxon>
        <taxon>Dendrobium</taxon>
    </lineage>
</organism>
<accession>A0A2I0V7P6</accession>
<dbReference type="PANTHER" id="PTHR35357:SF23">
    <property type="entry name" value="PECTINESTERASE INHIBITOR DOMAIN-CONTAINING PROTEIN"/>
    <property type="match status" value="1"/>
</dbReference>
<evidence type="ECO:0000256" key="4">
    <source>
        <dbReference type="SAM" id="SignalP"/>
    </source>
</evidence>
<evidence type="ECO:0000256" key="1">
    <source>
        <dbReference type="ARBA" id="ARBA00022729"/>
    </source>
</evidence>
<dbReference type="AlphaFoldDB" id="A0A2I0V7P6"/>
<dbReference type="Proteomes" id="UP000233837">
    <property type="component" value="Unassembled WGS sequence"/>
</dbReference>
<keyword evidence="7" id="KW-1185">Reference proteome</keyword>
<gene>
    <name evidence="6" type="ORF">MA16_Dca012755</name>
</gene>
<evidence type="ECO:0000256" key="2">
    <source>
        <dbReference type="ARBA" id="ARBA00023157"/>
    </source>
</evidence>
<dbReference type="Gene3D" id="1.20.140.40">
    <property type="entry name" value="Invertase/pectin methylesterase inhibitor family protein"/>
    <property type="match status" value="1"/>
</dbReference>
<keyword evidence="1 4" id="KW-0732">Signal</keyword>
<reference evidence="6 7" key="1">
    <citation type="journal article" date="2016" name="Sci. Rep.">
        <title>The Dendrobium catenatum Lindl. genome sequence provides insights into polysaccharide synthase, floral development and adaptive evolution.</title>
        <authorList>
            <person name="Zhang G.Q."/>
            <person name="Xu Q."/>
            <person name="Bian C."/>
            <person name="Tsai W.C."/>
            <person name="Yeh C.M."/>
            <person name="Liu K.W."/>
            <person name="Yoshida K."/>
            <person name="Zhang L.S."/>
            <person name="Chang S.B."/>
            <person name="Chen F."/>
            <person name="Shi Y."/>
            <person name="Su Y.Y."/>
            <person name="Zhang Y.Q."/>
            <person name="Chen L.J."/>
            <person name="Yin Y."/>
            <person name="Lin M."/>
            <person name="Huang H."/>
            <person name="Deng H."/>
            <person name="Wang Z.W."/>
            <person name="Zhu S.L."/>
            <person name="Zhao X."/>
            <person name="Deng C."/>
            <person name="Niu S.C."/>
            <person name="Huang J."/>
            <person name="Wang M."/>
            <person name="Liu G.H."/>
            <person name="Yang H.J."/>
            <person name="Xiao X.J."/>
            <person name="Hsiao Y.Y."/>
            <person name="Wu W.L."/>
            <person name="Chen Y.Y."/>
            <person name="Mitsuda N."/>
            <person name="Ohme-Takagi M."/>
            <person name="Luo Y.B."/>
            <person name="Van de Peer Y."/>
            <person name="Liu Z.J."/>
        </authorList>
    </citation>
    <scope>NUCLEOTIDE SEQUENCE [LARGE SCALE GENOMIC DNA]</scope>
    <source>
        <tissue evidence="6">The whole plant</tissue>
    </source>
</reference>
<dbReference type="Pfam" id="PF04043">
    <property type="entry name" value="PMEI"/>
    <property type="match status" value="1"/>
</dbReference>
<dbReference type="InterPro" id="IPR006501">
    <property type="entry name" value="Pectinesterase_inhib_dom"/>
</dbReference>
<dbReference type="SUPFAM" id="SSF101148">
    <property type="entry name" value="Plant invertase/pectin methylesterase inhibitor"/>
    <property type="match status" value="1"/>
</dbReference>
<reference evidence="6 7" key="2">
    <citation type="journal article" date="2017" name="Nature">
        <title>The Apostasia genome and the evolution of orchids.</title>
        <authorList>
            <person name="Zhang G.Q."/>
            <person name="Liu K.W."/>
            <person name="Li Z."/>
            <person name="Lohaus R."/>
            <person name="Hsiao Y.Y."/>
            <person name="Niu S.C."/>
            <person name="Wang J.Y."/>
            <person name="Lin Y.C."/>
            <person name="Xu Q."/>
            <person name="Chen L.J."/>
            <person name="Yoshida K."/>
            <person name="Fujiwara S."/>
            <person name="Wang Z.W."/>
            <person name="Zhang Y.Q."/>
            <person name="Mitsuda N."/>
            <person name="Wang M."/>
            <person name="Liu G.H."/>
            <person name="Pecoraro L."/>
            <person name="Huang H.X."/>
            <person name="Xiao X.J."/>
            <person name="Lin M."/>
            <person name="Wu X.Y."/>
            <person name="Wu W.L."/>
            <person name="Chen Y.Y."/>
            <person name="Chang S.B."/>
            <person name="Sakamoto S."/>
            <person name="Ohme-Takagi M."/>
            <person name="Yagi M."/>
            <person name="Zeng S.J."/>
            <person name="Shen C.Y."/>
            <person name="Yeh C.M."/>
            <person name="Luo Y.B."/>
            <person name="Tsai W.C."/>
            <person name="Van de Peer Y."/>
            <person name="Liu Z.J."/>
        </authorList>
    </citation>
    <scope>NUCLEOTIDE SEQUENCE [LARGE SCALE GENOMIC DNA]</scope>
    <source>
        <tissue evidence="6">The whole plant</tissue>
    </source>
</reference>
<dbReference type="GO" id="GO:0004857">
    <property type="term" value="F:enzyme inhibitor activity"/>
    <property type="evidence" value="ECO:0007669"/>
    <property type="project" value="InterPro"/>
</dbReference>
<sequence>MKISSLLFAILILLHQQLPTVNASVKKICKQVALEKGGDYDFCLKSLQRDPKSSTASTSGLALIATRRAKEDFRSALATVKKLLRGNITDNDKSSLAVCAQVYDDGVYILREAIGAIRSGKRDDAITCLSASLTDVNTCSDTFDELAANKTLVAKVDADAAKISTLALEIATLM</sequence>
<name>A0A2I0V7P6_9ASPA</name>
<dbReference type="InterPro" id="IPR034088">
    <property type="entry name" value="Pla_a_1-like"/>
</dbReference>
<comment type="similarity">
    <text evidence="3">Belongs to the PMEI family.</text>
</comment>
<evidence type="ECO:0000313" key="6">
    <source>
        <dbReference type="EMBL" id="PKU59427.1"/>
    </source>
</evidence>
<protein>
    <submittedName>
        <fullName evidence="6">Invertase inhibitor</fullName>
    </submittedName>
</protein>